<feature type="region of interest" description="Disordered" evidence="1">
    <location>
        <begin position="426"/>
        <end position="466"/>
    </location>
</feature>
<sequence length="631" mass="69396">MDAAHFVCYDGTAQEMVLGVKEFQLARALMEGHVEFLSEHVPSSWGPVHLFDLCLTFGLFDTAWAMAERGVKGCRLEAHHLQRDFHDGDIDRWGCSNCIDDWETCEECCFGFPVEQGIWMTGWNSNLSNAANAARRTADSSLMDAAYAARRAAEQPLNRTVLEALRSDSLPQKRLPCAARSNRASGLCGGGAWMGFSSLTADPEMRLCSGSLELRDRGMLLAALSAGVELQGLHAQAWTAWIPFRVAVALTGTPWTDFADLLPPPDTPWVPPEENGLGEVFLKVDRSGKIGMLYLCKDLLEIVQTAQVSLAALDVMINHHGDETDFLSLLECAILLGQSDCAALLATEGVELSYEGSELLLMDSVLDWAPQWRPAAMAAAHVALSKTWKVEIAAKGIAIYQLMKKLARNLFQLRWWMSAGDAQAPCQASPDMRPACEQGGAAADSHDPHTTSSSQPDQGNAEADEKATDDLMQAMRASKDDVPPLNVDGVQLFRLTHFTHAQHVSDLLFDPQGPLKKLHDRVREAECSALVGFELRRDVHILALDEDAGLIDAALRQIPRKRRPQLKKVGRSQEDDIGAVRGSEASDVELEEENGDEGQREEEMYEGPMIEREAAFSVRTDSDMGFPFYQG</sequence>
<dbReference type="Proteomes" id="UP001642464">
    <property type="component" value="Unassembled WGS sequence"/>
</dbReference>
<proteinExistence type="predicted"/>
<accession>A0ABP0QC20</accession>
<gene>
    <name evidence="2" type="ORF">SCF082_LOCUS40107</name>
</gene>
<protein>
    <submittedName>
        <fullName evidence="2">Uncharacterized protein</fullName>
    </submittedName>
</protein>
<dbReference type="EMBL" id="CAXAMM010039185">
    <property type="protein sequence ID" value="CAK9084551.1"/>
    <property type="molecule type" value="Genomic_DNA"/>
</dbReference>
<keyword evidence="3" id="KW-1185">Reference proteome</keyword>
<evidence type="ECO:0000313" key="3">
    <source>
        <dbReference type="Proteomes" id="UP001642464"/>
    </source>
</evidence>
<feature type="region of interest" description="Disordered" evidence="1">
    <location>
        <begin position="563"/>
        <end position="608"/>
    </location>
</feature>
<evidence type="ECO:0000256" key="1">
    <source>
        <dbReference type="SAM" id="MobiDB-lite"/>
    </source>
</evidence>
<feature type="compositionally biased region" description="Acidic residues" evidence="1">
    <location>
        <begin position="586"/>
        <end position="596"/>
    </location>
</feature>
<name>A0ABP0QC20_9DINO</name>
<evidence type="ECO:0000313" key="2">
    <source>
        <dbReference type="EMBL" id="CAK9084551.1"/>
    </source>
</evidence>
<comment type="caution">
    <text evidence="2">The sequence shown here is derived from an EMBL/GenBank/DDBJ whole genome shotgun (WGS) entry which is preliminary data.</text>
</comment>
<reference evidence="2 3" key="1">
    <citation type="submission" date="2024-02" db="EMBL/GenBank/DDBJ databases">
        <authorList>
            <person name="Chen Y."/>
            <person name="Shah S."/>
            <person name="Dougan E. K."/>
            <person name="Thang M."/>
            <person name="Chan C."/>
        </authorList>
    </citation>
    <scope>NUCLEOTIDE SEQUENCE [LARGE SCALE GENOMIC DNA]</scope>
</reference>
<organism evidence="2 3">
    <name type="scientific">Durusdinium trenchii</name>
    <dbReference type="NCBI Taxonomy" id="1381693"/>
    <lineage>
        <taxon>Eukaryota</taxon>
        <taxon>Sar</taxon>
        <taxon>Alveolata</taxon>
        <taxon>Dinophyceae</taxon>
        <taxon>Suessiales</taxon>
        <taxon>Symbiodiniaceae</taxon>
        <taxon>Durusdinium</taxon>
    </lineage>
</organism>